<evidence type="ECO:0000256" key="3">
    <source>
        <dbReference type="ARBA" id="ARBA00022692"/>
    </source>
</evidence>
<name>A0A1X1BSJ9_9GAMM</name>
<sequence length="522" mass="55148">MERVNPIKHAGVALVLIFLSIAGAIIGIQLITTIGVTPNTSIIGALFAMLLARIPLQAFRRYRSIEIQNLAQTAISSATFGAANSLLMPIAVPWALGEPQLVLPLFCGVSAAMLLDAWLLYRLFDTRVFPASNAWPPGVAAAEAIKAGDKGGRQAWLLVMGIVGGIVGAMMKIPMSAFGTAFIGNIWALSMLGIGFLLRAYAEPVAGIDINALYIPHGVMVGAGLVALIQVVMVIRSRKNDALVVSRNGNEVQRALGLGSVGYILISALLALAGGLWSEMGLAMLLLFILYAAFAAFAAFVHELIVGIAAMHSGWFPAFAVALITLIIGILIGFPPLALCLLCGFTAATGPAFADMGYDLKAGFILRGNGADMQQELWGRRIQLIAAMIAFLVSIPLVWYAHTLFFTDNLLPPVARVYAKTIQAGAEPGIAGNLLIWAIPGAIIQLIGGPKRQMGVLLATGLLINNAMAGWAVVVGIALRIVIIRVWGERGRSPMEVMAAGFIAGDALYSFFNSLFASSSKK</sequence>
<evidence type="ECO:0008006" key="9">
    <source>
        <dbReference type="Google" id="ProtNLM"/>
    </source>
</evidence>
<evidence type="ECO:0000256" key="5">
    <source>
        <dbReference type="ARBA" id="ARBA00023136"/>
    </source>
</evidence>
<evidence type="ECO:0000256" key="2">
    <source>
        <dbReference type="ARBA" id="ARBA00022448"/>
    </source>
</evidence>
<evidence type="ECO:0000256" key="6">
    <source>
        <dbReference type="SAM" id="Phobius"/>
    </source>
</evidence>
<evidence type="ECO:0000256" key="4">
    <source>
        <dbReference type="ARBA" id="ARBA00022989"/>
    </source>
</evidence>
<dbReference type="Pfam" id="PF03169">
    <property type="entry name" value="OPT"/>
    <property type="match status" value="1"/>
</dbReference>
<dbReference type="OrthoDB" id="3652263at2"/>
<evidence type="ECO:0000313" key="8">
    <source>
        <dbReference type="Proteomes" id="UP000193933"/>
    </source>
</evidence>
<keyword evidence="4 6" id="KW-1133">Transmembrane helix</keyword>
<dbReference type="RefSeq" id="WP_094121677.1">
    <property type="nucleotide sequence ID" value="NZ_MLFN01000057.1"/>
</dbReference>
<evidence type="ECO:0000256" key="1">
    <source>
        <dbReference type="ARBA" id="ARBA00004141"/>
    </source>
</evidence>
<protein>
    <recommendedName>
        <fullName evidence="9">OPT family oligopeptide transporter</fullName>
    </recommendedName>
</protein>
<dbReference type="GO" id="GO:0016020">
    <property type="term" value="C:membrane"/>
    <property type="evidence" value="ECO:0007669"/>
    <property type="project" value="UniProtKB-SubCell"/>
</dbReference>
<feature type="transmembrane region" description="Helical" evidence="6">
    <location>
        <begin position="12"/>
        <end position="36"/>
    </location>
</feature>
<feature type="transmembrane region" description="Helical" evidence="6">
    <location>
        <begin position="42"/>
        <end position="59"/>
    </location>
</feature>
<feature type="transmembrane region" description="Helical" evidence="6">
    <location>
        <begin position="382"/>
        <end position="402"/>
    </location>
</feature>
<feature type="transmembrane region" description="Helical" evidence="6">
    <location>
        <begin position="255"/>
        <end position="277"/>
    </location>
</feature>
<accession>A0A1X1BSJ9</accession>
<comment type="caution">
    <text evidence="7">The sequence shown here is derived from an EMBL/GenBank/DDBJ whole genome shotgun (WGS) entry which is preliminary data.</text>
</comment>
<keyword evidence="3 6" id="KW-0812">Transmembrane</keyword>
<keyword evidence="5 6" id="KW-0472">Membrane</keyword>
<feature type="transmembrane region" description="Helical" evidence="6">
    <location>
        <begin position="181"/>
        <end position="201"/>
    </location>
</feature>
<feature type="transmembrane region" description="Helical" evidence="6">
    <location>
        <begin position="456"/>
        <end position="483"/>
    </location>
</feature>
<dbReference type="AlphaFoldDB" id="A0A1X1BSJ9"/>
<feature type="transmembrane region" description="Helical" evidence="6">
    <location>
        <begin position="101"/>
        <end position="121"/>
    </location>
</feature>
<organism evidence="7 8">
    <name type="scientific">Pantoea conspicua</name>
    <dbReference type="NCBI Taxonomy" id="472705"/>
    <lineage>
        <taxon>Bacteria</taxon>
        <taxon>Pseudomonadati</taxon>
        <taxon>Pseudomonadota</taxon>
        <taxon>Gammaproteobacteria</taxon>
        <taxon>Enterobacterales</taxon>
        <taxon>Erwiniaceae</taxon>
        <taxon>Pantoea</taxon>
    </lineage>
</organism>
<dbReference type="STRING" id="472705.GCA_001743465_00092"/>
<gene>
    <name evidence="7" type="ORF">HA41_16150</name>
</gene>
<dbReference type="InterPro" id="IPR004813">
    <property type="entry name" value="OPT"/>
</dbReference>
<feature type="transmembrane region" description="Helical" evidence="6">
    <location>
        <begin position="315"/>
        <end position="348"/>
    </location>
</feature>
<feature type="transmembrane region" description="Helical" evidence="6">
    <location>
        <begin position="71"/>
        <end position="95"/>
    </location>
</feature>
<proteinExistence type="predicted"/>
<feature type="transmembrane region" description="Helical" evidence="6">
    <location>
        <begin position="284"/>
        <end position="309"/>
    </location>
</feature>
<dbReference type="Proteomes" id="UP000193933">
    <property type="component" value="Unassembled WGS sequence"/>
</dbReference>
<dbReference type="EMBL" id="MLFN01000057">
    <property type="protein sequence ID" value="ORM51221.1"/>
    <property type="molecule type" value="Genomic_DNA"/>
</dbReference>
<feature type="transmembrane region" description="Helical" evidence="6">
    <location>
        <begin position="430"/>
        <end position="449"/>
    </location>
</feature>
<dbReference type="GO" id="GO:0035673">
    <property type="term" value="F:oligopeptide transmembrane transporter activity"/>
    <property type="evidence" value="ECO:0007669"/>
    <property type="project" value="InterPro"/>
</dbReference>
<keyword evidence="2" id="KW-0813">Transport</keyword>
<feature type="transmembrane region" description="Helical" evidence="6">
    <location>
        <begin position="495"/>
        <end position="516"/>
    </location>
</feature>
<evidence type="ECO:0000313" key="7">
    <source>
        <dbReference type="EMBL" id="ORM51221.1"/>
    </source>
</evidence>
<comment type="subcellular location">
    <subcellularLocation>
        <location evidence="1">Membrane</location>
        <topology evidence="1">Multi-pass membrane protein</topology>
    </subcellularLocation>
</comment>
<keyword evidence="8" id="KW-1185">Reference proteome</keyword>
<feature type="transmembrane region" description="Helical" evidence="6">
    <location>
        <begin position="213"/>
        <end position="235"/>
    </location>
</feature>
<reference evidence="7 8" key="1">
    <citation type="journal article" date="2017" name="Antonie Van Leeuwenhoek">
        <title>Phylogenomic resolution of the bacterial genus Pantoea and its relationship with Erwinia and Tatumella.</title>
        <authorList>
            <person name="Palmer M."/>
            <person name="Steenkamp E.T."/>
            <person name="Coetzee M.P."/>
            <person name="Chan W.Y."/>
            <person name="van Zyl E."/>
            <person name="De Maayer P."/>
            <person name="Coutinho T.A."/>
            <person name="Blom J."/>
            <person name="Smits T.H."/>
            <person name="Duffy B."/>
            <person name="Venter S.N."/>
        </authorList>
    </citation>
    <scope>NUCLEOTIDE SEQUENCE [LARGE SCALE GENOMIC DNA]</scope>
    <source>
        <strain evidence="7 8">LMG 24534</strain>
    </source>
</reference>
<feature type="transmembrane region" description="Helical" evidence="6">
    <location>
        <begin position="155"/>
        <end position="175"/>
    </location>
</feature>